<accession>A0AAV0UDI3</accession>
<keyword evidence="2" id="KW-0444">Lipid biosynthesis</keyword>
<organism evidence="8 9">
    <name type="scientific">Hyaloperonospora brassicae</name>
    <name type="common">Brassica downy mildew</name>
    <name type="synonym">Peronospora brassicae</name>
    <dbReference type="NCBI Taxonomy" id="162125"/>
    <lineage>
        <taxon>Eukaryota</taxon>
        <taxon>Sar</taxon>
        <taxon>Stramenopiles</taxon>
        <taxon>Oomycota</taxon>
        <taxon>Peronosporomycetes</taxon>
        <taxon>Peronosporales</taxon>
        <taxon>Peronosporaceae</taxon>
        <taxon>Hyaloperonospora</taxon>
    </lineage>
</organism>
<dbReference type="Proteomes" id="UP001162031">
    <property type="component" value="Unassembled WGS sequence"/>
</dbReference>
<feature type="domain" description="UDP N-acetylglucosamine O-acyltransferase C-terminal" evidence="7">
    <location>
        <begin position="242"/>
        <end position="338"/>
    </location>
</feature>
<proteinExistence type="predicted"/>
<evidence type="ECO:0000313" key="9">
    <source>
        <dbReference type="Proteomes" id="UP001162031"/>
    </source>
</evidence>
<dbReference type="Gene3D" id="1.20.1180.10">
    <property type="entry name" value="Udp N-acetylglucosamine O-acyltransferase, C-terminal domain"/>
    <property type="match status" value="1"/>
</dbReference>
<evidence type="ECO:0000256" key="6">
    <source>
        <dbReference type="ARBA" id="ARBA00023315"/>
    </source>
</evidence>
<keyword evidence="4" id="KW-0808">Transferase</keyword>
<keyword evidence="9" id="KW-1185">Reference proteome</keyword>
<dbReference type="Pfam" id="PF00132">
    <property type="entry name" value="Hexapep"/>
    <property type="match status" value="1"/>
</dbReference>
<keyword evidence="3" id="KW-0441">Lipid A biosynthesis</keyword>
<dbReference type="GO" id="GO:0016020">
    <property type="term" value="C:membrane"/>
    <property type="evidence" value="ECO:0007669"/>
    <property type="project" value="GOC"/>
</dbReference>
<dbReference type="InterPro" id="IPR037157">
    <property type="entry name" value="Acetyltransf_C_sf"/>
</dbReference>
<dbReference type="GO" id="GO:0009245">
    <property type="term" value="P:lipid A biosynthetic process"/>
    <property type="evidence" value="ECO:0007669"/>
    <property type="project" value="UniProtKB-KW"/>
</dbReference>
<evidence type="ECO:0000313" key="8">
    <source>
        <dbReference type="EMBL" id="CAI5733251.1"/>
    </source>
</evidence>
<reference evidence="8" key="1">
    <citation type="submission" date="2022-12" db="EMBL/GenBank/DDBJ databases">
        <authorList>
            <person name="Webb A."/>
        </authorList>
    </citation>
    <scope>NUCLEOTIDE SEQUENCE</scope>
    <source>
        <strain evidence="8">Hp1</strain>
    </source>
</reference>
<dbReference type="EMBL" id="CANTFL010001193">
    <property type="protein sequence ID" value="CAI5733251.1"/>
    <property type="molecule type" value="Genomic_DNA"/>
</dbReference>
<keyword evidence="1" id="KW-0963">Cytoplasm</keyword>
<evidence type="ECO:0000256" key="3">
    <source>
        <dbReference type="ARBA" id="ARBA00022556"/>
    </source>
</evidence>
<dbReference type="InterPro" id="IPR018357">
    <property type="entry name" value="Hexapep_transf_CS"/>
</dbReference>
<dbReference type="AlphaFoldDB" id="A0AAV0UDI3"/>
<dbReference type="PROSITE" id="PS00101">
    <property type="entry name" value="HEXAPEP_TRANSFERASES"/>
    <property type="match status" value="1"/>
</dbReference>
<sequence length="358" mass="38274">MFQWSRLTASTRRARPSAACALSAASAEVLDELVGHATPQCARHMDDPLRLVAIGCPVERVPNVHATALVHPHADVGPDVVIGPYCVVGPDVMLQQGVHLQSHVVIDGKTRVGCGTIVYPFASLGGAPQDKKHDLDVAAAADEWTLTIGRNCVVRERVTVHGRTSYSSCPTTIGDDCWLLCGAHIAHDAQLKRRVVVSNDVCVAGHVTIGDGAVIGGQVGLKQHVTVGPLAMVGGQSAVDGDVLPYGLVMGNRAKLVGLNLVGLRRAGVLRSEIKLLLQAYRYIFGRGCVNTGFAPALDLAYRETTVDRAVEAKRFFHQEGLDSGRIPMVHEMVDFVVTSSQRFHSSLCHAVIATRSH</sequence>
<dbReference type="PANTHER" id="PTHR43480">
    <property type="entry name" value="ACYL-[ACYL-CARRIER-PROTEIN]--UDP-N-ACETYLGLUCOSAMINE O-ACYLTRANSFERASE"/>
    <property type="match status" value="1"/>
</dbReference>
<keyword evidence="6" id="KW-0012">Acyltransferase</keyword>
<dbReference type="NCBIfam" id="TIGR01852">
    <property type="entry name" value="lipid_A_lpxA"/>
    <property type="match status" value="1"/>
</dbReference>
<evidence type="ECO:0000256" key="5">
    <source>
        <dbReference type="ARBA" id="ARBA00023098"/>
    </source>
</evidence>
<evidence type="ECO:0000256" key="4">
    <source>
        <dbReference type="ARBA" id="ARBA00022679"/>
    </source>
</evidence>
<comment type="caution">
    <text evidence="8">The sequence shown here is derived from an EMBL/GenBank/DDBJ whole genome shotgun (WGS) entry which is preliminary data.</text>
</comment>
<dbReference type="Gene3D" id="2.160.10.10">
    <property type="entry name" value="Hexapeptide repeat proteins"/>
    <property type="match status" value="1"/>
</dbReference>
<evidence type="ECO:0000256" key="2">
    <source>
        <dbReference type="ARBA" id="ARBA00022516"/>
    </source>
</evidence>
<dbReference type="InterPro" id="IPR029098">
    <property type="entry name" value="Acetyltransf_C"/>
</dbReference>
<dbReference type="GO" id="GO:0008780">
    <property type="term" value="F:acyl-[acyl-carrier-protein]-UDP-N-acetylglucosamine O-acyltransferase activity"/>
    <property type="evidence" value="ECO:0007669"/>
    <property type="project" value="InterPro"/>
</dbReference>
<evidence type="ECO:0000256" key="1">
    <source>
        <dbReference type="ARBA" id="ARBA00022490"/>
    </source>
</evidence>
<dbReference type="NCBIfam" id="NF003657">
    <property type="entry name" value="PRK05289.1"/>
    <property type="match status" value="1"/>
</dbReference>
<dbReference type="PANTHER" id="PTHR43480:SF1">
    <property type="entry name" value="ACYL-[ACYL-CARRIER-PROTEIN]--UDP-N-ACETYLGLUCOSAMINE O-ACYLTRANSFERASE, MITOCHONDRIAL-RELATED"/>
    <property type="match status" value="1"/>
</dbReference>
<name>A0AAV0UDI3_HYABA</name>
<dbReference type="InterPro" id="IPR011004">
    <property type="entry name" value="Trimer_LpxA-like_sf"/>
</dbReference>
<evidence type="ECO:0000259" key="7">
    <source>
        <dbReference type="Pfam" id="PF13720"/>
    </source>
</evidence>
<protein>
    <recommendedName>
        <fullName evidence="7">UDP N-acetylglucosamine O-acyltransferase C-terminal domain-containing protein</fullName>
    </recommendedName>
</protein>
<gene>
    <name evidence="8" type="ORF">HBR001_LOCUS5778</name>
</gene>
<dbReference type="SUPFAM" id="SSF51161">
    <property type="entry name" value="Trimeric LpxA-like enzymes"/>
    <property type="match status" value="1"/>
</dbReference>
<dbReference type="InterPro" id="IPR010137">
    <property type="entry name" value="Lipid_A_LpxA"/>
</dbReference>
<dbReference type="Pfam" id="PF13720">
    <property type="entry name" value="Acetyltransf_11"/>
    <property type="match status" value="1"/>
</dbReference>
<dbReference type="InterPro" id="IPR001451">
    <property type="entry name" value="Hexapep"/>
</dbReference>
<keyword evidence="5" id="KW-0443">Lipid metabolism</keyword>